<organism evidence="8 9">
    <name type="scientific">Diploscapter pachys</name>
    <dbReference type="NCBI Taxonomy" id="2018661"/>
    <lineage>
        <taxon>Eukaryota</taxon>
        <taxon>Metazoa</taxon>
        <taxon>Ecdysozoa</taxon>
        <taxon>Nematoda</taxon>
        <taxon>Chromadorea</taxon>
        <taxon>Rhabditida</taxon>
        <taxon>Rhabditina</taxon>
        <taxon>Rhabditomorpha</taxon>
        <taxon>Rhabditoidea</taxon>
        <taxon>Rhabditidae</taxon>
        <taxon>Diploscapter</taxon>
    </lineage>
</organism>
<dbReference type="Pfam" id="PF02798">
    <property type="entry name" value="GST_N"/>
    <property type="match status" value="1"/>
</dbReference>
<evidence type="ECO:0000256" key="2">
    <source>
        <dbReference type="ARBA" id="ARBA00022679"/>
    </source>
</evidence>
<dbReference type="EC" id="2.5.1.18" evidence="1"/>
<evidence type="ECO:0000313" key="8">
    <source>
        <dbReference type="EMBL" id="PAV84129.1"/>
    </source>
</evidence>
<reference evidence="8 9" key="1">
    <citation type="journal article" date="2017" name="Curr. Biol.">
        <title>Genome architecture and evolution of a unichromosomal asexual nematode.</title>
        <authorList>
            <person name="Fradin H."/>
            <person name="Zegar C."/>
            <person name="Gutwein M."/>
            <person name="Lucas J."/>
            <person name="Kovtun M."/>
            <person name="Corcoran D."/>
            <person name="Baugh L.R."/>
            <person name="Kiontke K."/>
            <person name="Gunsalus K."/>
            <person name="Fitch D.H."/>
            <person name="Piano F."/>
        </authorList>
    </citation>
    <scope>NUCLEOTIDE SEQUENCE [LARGE SCALE GENOMIC DNA]</scope>
    <source>
        <strain evidence="8">PF1309</strain>
    </source>
</reference>
<name>A0A2A2LD63_9BILA</name>
<dbReference type="Gene3D" id="1.20.1050.10">
    <property type="match status" value="1"/>
</dbReference>
<dbReference type="GO" id="GO:0004364">
    <property type="term" value="F:glutathione transferase activity"/>
    <property type="evidence" value="ECO:0007669"/>
    <property type="project" value="UniProtKB-EC"/>
</dbReference>
<dbReference type="SUPFAM" id="SSF52833">
    <property type="entry name" value="Thioredoxin-like"/>
    <property type="match status" value="1"/>
</dbReference>
<dbReference type="EMBL" id="LIAE01006887">
    <property type="protein sequence ID" value="PAV84129.1"/>
    <property type="molecule type" value="Genomic_DNA"/>
</dbReference>
<dbReference type="GO" id="GO:0006749">
    <property type="term" value="P:glutathione metabolic process"/>
    <property type="evidence" value="ECO:0007669"/>
    <property type="project" value="TreeGrafter"/>
</dbReference>
<dbReference type="FunFam" id="1.20.1050.10:FF:000031">
    <property type="entry name" value="Glutathione S-Transferase"/>
    <property type="match status" value="1"/>
</dbReference>
<evidence type="ECO:0000259" key="6">
    <source>
        <dbReference type="PROSITE" id="PS50404"/>
    </source>
</evidence>
<dbReference type="InterPro" id="IPR010987">
    <property type="entry name" value="Glutathione-S-Trfase_C-like"/>
</dbReference>
<protein>
    <recommendedName>
        <fullName evidence="1">glutathione transferase</fullName>
        <ecNumber evidence="1">2.5.1.18</ecNumber>
    </recommendedName>
    <alternativeName>
        <fullName evidence="5">GST class-sigma</fullName>
    </alternativeName>
</protein>
<evidence type="ECO:0000259" key="7">
    <source>
        <dbReference type="PROSITE" id="PS50405"/>
    </source>
</evidence>
<comment type="caution">
    <text evidence="8">The sequence shown here is derived from an EMBL/GenBank/DDBJ whole genome shotgun (WGS) entry which is preliminary data.</text>
</comment>
<dbReference type="PANTHER" id="PTHR11571:SF224">
    <property type="entry name" value="HEMATOPOIETIC PROSTAGLANDIN D SYNTHASE"/>
    <property type="match status" value="1"/>
</dbReference>
<dbReference type="GO" id="GO:0005737">
    <property type="term" value="C:cytoplasm"/>
    <property type="evidence" value="ECO:0007669"/>
    <property type="project" value="UniProtKB-ARBA"/>
</dbReference>
<dbReference type="InterPro" id="IPR050213">
    <property type="entry name" value="GST_superfamily"/>
</dbReference>
<dbReference type="PROSITE" id="PS50405">
    <property type="entry name" value="GST_CTER"/>
    <property type="match status" value="1"/>
</dbReference>
<evidence type="ECO:0000313" key="9">
    <source>
        <dbReference type="Proteomes" id="UP000218231"/>
    </source>
</evidence>
<dbReference type="InterPro" id="IPR036282">
    <property type="entry name" value="Glutathione-S-Trfase_C_sf"/>
</dbReference>
<sequence>MVSYKLYYFPIRGPAEVARQLFALSKTPYEDIRITMEEWPKHKADMPFEKMPVLAIDGYMLPESFAINRYLARKFGYAGKTSLEEATVDALADQMKDYNTEARPYFTALYLKKPEEEIEKIKTETYMPAANKMFGFLEKYLKKSKSGFFVDSGLTWIDLFVADHFTTLLGWDSHILDDHKELAELRNKVISIPEIKEWIEKRPDTFV</sequence>
<dbReference type="Gene3D" id="3.40.30.10">
    <property type="entry name" value="Glutaredoxin"/>
    <property type="match status" value="1"/>
</dbReference>
<keyword evidence="2" id="KW-0808">Transferase</keyword>
<feature type="domain" description="GST N-terminal" evidence="6">
    <location>
        <begin position="2"/>
        <end position="79"/>
    </location>
</feature>
<dbReference type="OrthoDB" id="414243at2759"/>
<dbReference type="CDD" id="cd03039">
    <property type="entry name" value="GST_N_Sigma_like"/>
    <property type="match status" value="1"/>
</dbReference>
<evidence type="ECO:0000256" key="4">
    <source>
        <dbReference type="ARBA" id="ARBA00047960"/>
    </source>
</evidence>
<dbReference type="SFLD" id="SFLDS00019">
    <property type="entry name" value="Glutathione_Transferase_(cytos"/>
    <property type="match status" value="1"/>
</dbReference>
<dbReference type="SFLD" id="SFLDG01205">
    <property type="entry name" value="AMPS.1"/>
    <property type="match status" value="1"/>
</dbReference>
<dbReference type="STRING" id="2018661.A0A2A2LD63"/>
<feature type="domain" description="GST C-terminal" evidence="7">
    <location>
        <begin position="81"/>
        <end position="207"/>
    </location>
</feature>
<dbReference type="SFLD" id="SFLDG00363">
    <property type="entry name" value="AMPS_(cytGST):_Alpha-__Mu-__Pi"/>
    <property type="match status" value="1"/>
</dbReference>
<evidence type="ECO:0000256" key="3">
    <source>
        <dbReference type="ARBA" id="ARBA00038317"/>
    </source>
</evidence>
<dbReference type="PANTHER" id="PTHR11571">
    <property type="entry name" value="GLUTATHIONE S-TRANSFERASE"/>
    <property type="match status" value="1"/>
</dbReference>
<dbReference type="Pfam" id="PF14497">
    <property type="entry name" value="GST_C_3"/>
    <property type="match status" value="1"/>
</dbReference>
<dbReference type="CDD" id="cd03192">
    <property type="entry name" value="GST_C_Sigma_like"/>
    <property type="match status" value="1"/>
</dbReference>
<comment type="catalytic activity">
    <reaction evidence="4">
        <text>RX + glutathione = an S-substituted glutathione + a halide anion + H(+)</text>
        <dbReference type="Rhea" id="RHEA:16437"/>
        <dbReference type="ChEBI" id="CHEBI:15378"/>
        <dbReference type="ChEBI" id="CHEBI:16042"/>
        <dbReference type="ChEBI" id="CHEBI:17792"/>
        <dbReference type="ChEBI" id="CHEBI:57925"/>
        <dbReference type="ChEBI" id="CHEBI:90779"/>
        <dbReference type="EC" id="2.5.1.18"/>
    </reaction>
</comment>
<gene>
    <name evidence="8" type="ORF">WR25_27246</name>
</gene>
<evidence type="ECO:0000256" key="5">
    <source>
        <dbReference type="ARBA" id="ARBA00078118"/>
    </source>
</evidence>
<accession>A0A2A2LD63</accession>
<proteinExistence type="inferred from homology"/>
<dbReference type="Proteomes" id="UP000218231">
    <property type="component" value="Unassembled WGS sequence"/>
</dbReference>
<dbReference type="InterPro" id="IPR036249">
    <property type="entry name" value="Thioredoxin-like_sf"/>
</dbReference>
<dbReference type="PROSITE" id="PS50404">
    <property type="entry name" value="GST_NTER"/>
    <property type="match status" value="1"/>
</dbReference>
<dbReference type="FunFam" id="3.40.30.10:FF:000189">
    <property type="entry name" value="Glutathione S-Transferase"/>
    <property type="match status" value="1"/>
</dbReference>
<dbReference type="SUPFAM" id="SSF47616">
    <property type="entry name" value="GST C-terminal domain-like"/>
    <property type="match status" value="1"/>
</dbReference>
<dbReference type="InterPro" id="IPR040079">
    <property type="entry name" value="Glutathione_S-Trfase"/>
</dbReference>
<keyword evidence="9" id="KW-1185">Reference proteome</keyword>
<comment type="similarity">
    <text evidence="3">Belongs to the GST superfamily. Sigma family.</text>
</comment>
<dbReference type="AlphaFoldDB" id="A0A2A2LD63"/>
<dbReference type="InterPro" id="IPR004045">
    <property type="entry name" value="Glutathione_S-Trfase_N"/>
</dbReference>
<dbReference type="InterPro" id="IPR004046">
    <property type="entry name" value="GST_C"/>
</dbReference>
<evidence type="ECO:0000256" key="1">
    <source>
        <dbReference type="ARBA" id="ARBA00012452"/>
    </source>
</evidence>